<dbReference type="AlphaFoldDB" id="A0AB34HDI7"/>
<protein>
    <submittedName>
        <fullName evidence="1">Uncharacterized protein</fullName>
    </submittedName>
</protein>
<accession>A0AB34HDI7</accession>
<comment type="caution">
    <text evidence="1">The sequence shown here is derived from an EMBL/GenBank/DDBJ whole genome shotgun (WGS) entry which is preliminary data.</text>
</comment>
<reference evidence="1 2" key="1">
    <citation type="submission" date="2022-11" db="EMBL/GenBank/DDBJ databases">
        <title>Whole genome sequence of Eschrichtius robustus ER-17-0199.</title>
        <authorList>
            <person name="Bruniche-Olsen A."/>
            <person name="Black A.N."/>
            <person name="Fields C.J."/>
            <person name="Walden K."/>
            <person name="Dewoody J.A."/>
        </authorList>
    </citation>
    <scope>NUCLEOTIDE SEQUENCE [LARGE SCALE GENOMIC DNA]</scope>
    <source>
        <strain evidence="1">ER-17-0199</strain>
        <tissue evidence="1">Blubber</tissue>
    </source>
</reference>
<organism evidence="1 2">
    <name type="scientific">Eschrichtius robustus</name>
    <name type="common">California gray whale</name>
    <name type="synonym">Eschrichtius gibbosus</name>
    <dbReference type="NCBI Taxonomy" id="9764"/>
    <lineage>
        <taxon>Eukaryota</taxon>
        <taxon>Metazoa</taxon>
        <taxon>Chordata</taxon>
        <taxon>Craniata</taxon>
        <taxon>Vertebrata</taxon>
        <taxon>Euteleostomi</taxon>
        <taxon>Mammalia</taxon>
        <taxon>Eutheria</taxon>
        <taxon>Laurasiatheria</taxon>
        <taxon>Artiodactyla</taxon>
        <taxon>Whippomorpha</taxon>
        <taxon>Cetacea</taxon>
        <taxon>Mysticeti</taxon>
        <taxon>Eschrichtiidae</taxon>
        <taxon>Eschrichtius</taxon>
    </lineage>
</organism>
<sequence>MPASPAWVLGTPHPSQVSLTDTGHGREMFWGPSSVHISGECFHLPNPSPMICPQRGTKGLLTAQISPVSCTAPGKGASGLTGTVKMPSRRASVCVGMSEDQELDVRLQVPKRAGRPGTGVVPDSDPRVRIRPLCPSALLLSAAGGTEHLYPFCCQIEKGQGMEEDDPDPKSVLPSLWHWGGPVCLCNRACTVVWHHKPSLATGPDQVLRSPGNVVTTLSSTSGFQHLAPFMVSGISLGSSCLYYKPISKRAFPKC</sequence>
<evidence type="ECO:0000313" key="1">
    <source>
        <dbReference type="EMBL" id="KAJ8788960.1"/>
    </source>
</evidence>
<dbReference type="Proteomes" id="UP001159641">
    <property type="component" value="Unassembled WGS sequence"/>
</dbReference>
<proteinExistence type="predicted"/>
<gene>
    <name evidence="1" type="ORF">J1605_022366</name>
</gene>
<keyword evidence="2" id="KW-1185">Reference proteome</keyword>
<name>A0AB34HDI7_ESCRO</name>
<evidence type="ECO:0000313" key="2">
    <source>
        <dbReference type="Proteomes" id="UP001159641"/>
    </source>
</evidence>
<dbReference type="EMBL" id="JAIQCJ010001561">
    <property type="protein sequence ID" value="KAJ8788960.1"/>
    <property type="molecule type" value="Genomic_DNA"/>
</dbReference>